<reference evidence="2" key="1">
    <citation type="submission" date="2022-07" db="EMBL/GenBank/DDBJ databases">
        <title>Phylogenomic reconstructions and comparative analyses of Kickxellomycotina fungi.</title>
        <authorList>
            <person name="Reynolds N.K."/>
            <person name="Stajich J.E."/>
            <person name="Barry K."/>
            <person name="Grigoriev I.V."/>
            <person name="Crous P."/>
            <person name="Smith M.E."/>
        </authorList>
    </citation>
    <scope>NUCLEOTIDE SEQUENCE</scope>
    <source>
        <strain evidence="2">CBS 109367</strain>
    </source>
</reference>
<proteinExistence type="predicted"/>
<keyword evidence="3" id="KW-1185">Reference proteome</keyword>
<dbReference type="AlphaFoldDB" id="A0A9W8L5J4"/>
<comment type="caution">
    <text evidence="2">The sequence shown here is derived from an EMBL/GenBank/DDBJ whole genome shotgun (WGS) entry which is preliminary data.</text>
</comment>
<accession>A0A9W8L5J4</accession>
<feature type="chain" id="PRO_5040923953" evidence="1">
    <location>
        <begin position="24"/>
        <end position="118"/>
    </location>
</feature>
<keyword evidence="1" id="KW-0732">Signal</keyword>
<feature type="signal peptide" evidence="1">
    <location>
        <begin position="1"/>
        <end position="23"/>
    </location>
</feature>
<evidence type="ECO:0000313" key="3">
    <source>
        <dbReference type="Proteomes" id="UP001151516"/>
    </source>
</evidence>
<evidence type="ECO:0000313" key="2">
    <source>
        <dbReference type="EMBL" id="KAJ2689619.1"/>
    </source>
</evidence>
<organism evidence="2 3">
    <name type="scientific">Coemansia spiralis</name>
    <dbReference type="NCBI Taxonomy" id="417178"/>
    <lineage>
        <taxon>Eukaryota</taxon>
        <taxon>Fungi</taxon>
        <taxon>Fungi incertae sedis</taxon>
        <taxon>Zoopagomycota</taxon>
        <taxon>Kickxellomycotina</taxon>
        <taxon>Kickxellomycetes</taxon>
        <taxon>Kickxellales</taxon>
        <taxon>Kickxellaceae</taxon>
        <taxon>Coemansia</taxon>
    </lineage>
</organism>
<name>A0A9W8L5J4_9FUNG</name>
<dbReference type="Proteomes" id="UP001151516">
    <property type="component" value="Unassembled WGS sequence"/>
</dbReference>
<sequence length="118" mass="12686">MQIKASCLVVGLAVCLSGSVVSGFDFHSDEAAHCATKHWDEIRAVVNPKLSMMGNVLPKEGAKKVKALLNGSNELPVQPPPRDWLGKAADAVPEALMSLFGKDIIEKCVNEMKGKDKK</sequence>
<protein>
    <submittedName>
        <fullName evidence="2">Uncharacterized protein</fullName>
    </submittedName>
</protein>
<dbReference type="OrthoDB" id="5554627at2759"/>
<gene>
    <name evidence="2" type="ORF">IWW39_001325</name>
</gene>
<evidence type="ECO:0000256" key="1">
    <source>
        <dbReference type="SAM" id="SignalP"/>
    </source>
</evidence>
<dbReference type="EMBL" id="JANBTX010000022">
    <property type="protein sequence ID" value="KAJ2689619.1"/>
    <property type="molecule type" value="Genomic_DNA"/>
</dbReference>